<dbReference type="Gene3D" id="2.40.260.10">
    <property type="entry name" value="Sortase"/>
    <property type="match status" value="1"/>
</dbReference>
<dbReference type="InterPro" id="IPR023365">
    <property type="entry name" value="Sortase_dom-sf"/>
</dbReference>
<evidence type="ECO:0000256" key="1">
    <source>
        <dbReference type="ARBA" id="ARBA00022801"/>
    </source>
</evidence>
<name>A0AAP7BW71_CLOPF</name>
<comment type="caution">
    <text evidence="2">The sequence shown here is derived from an EMBL/GenBank/DDBJ whole genome shotgun (WGS) entry which is preliminary data.</text>
</comment>
<keyword evidence="1" id="KW-0378">Hydrolase</keyword>
<evidence type="ECO:0000313" key="2">
    <source>
        <dbReference type="EMBL" id="NGU30548.1"/>
    </source>
</evidence>
<proteinExistence type="predicted"/>
<evidence type="ECO:0000313" key="3">
    <source>
        <dbReference type="Proteomes" id="UP000481454"/>
    </source>
</evidence>
<dbReference type="SUPFAM" id="SSF63817">
    <property type="entry name" value="Sortase"/>
    <property type="match status" value="1"/>
</dbReference>
<dbReference type="Proteomes" id="UP000481454">
    <property type="component" value="Unassembled WGS sequence"/>
</dbReference>
<dbReference type="GO" id="GO:0016787">
    <property type="term" value="F:hydrolase activity"/>
    <property type="evidence" value="ECO:0007669"/>
    <property type="project" value="UniProtKB-KW"/>
</dbReference>
<dbReference type="EMBL" id="JAALLZ010000003">
    <property type="protein sequence ID" value="NGU30548.1"/>
    <property type="molecule type" value="Genomic_DNA"/>
</dbReference>
<dbReference type="RefSeq" id="WP_052296797.1">
    <property type="nucleotide sequence ID" value="NZ_CATNWT010000001.1"/>
</dbReference>
<accession>A0AAP7BW71</accession>
<sequence>MWLKIDNTNIDYPVGQPKDNNNPNSQNLILYGHNMRNDTMFNNLLKFKDKKFFNQKNKIRIIKYDKESIYEIFSAYIIEMNLIFNKNIKNKKLNEN</sequence>
<dbReference type="InterPro" id="IPR009835">
    <property type="entry name" value="SrtB"/>
</dbReference>
<dbReference type="CDD" id="cd05826">
    <property type="entry name" value="Sortase_B"/>
    <property type="match status" value="1"/>
</dbReference>
<organism evidence="2 3">
    <name type="scientific">Clostridium perfringens</name>
    <dbReference type="NCBI Taxonomy" id="1502"/>
    <lineage>
        <taxon>Bacteria</taxon>
        <taxon>Bacillati</taxon>
        <taxon>Bacillota</taxon>
        <taxon>Clostridia</taxon>
        <taxon>Eubacteriales</taxon>
        <taxon>Clostridiaceae</taxon>
        <taxon>Clostridium</taxon>
    </lineage>
</organism>
<dbReference type="InterPro" id="IPR005754">
    <property type="entry name" value="Sortase"/>
</dbReference>
<dbReference type="AlphaFoldDB" id="A0AAP7BW71"/>
<gene>
    <name evidence="2" type="ORF">G6Z34_10555</name>
</gene>
<dbReference type="Pfam" id="PF04203">
    <property type="entry name" value="Sortase"/>
    <property type="match status" value="1"/>
</dbReference>
<reference evidence="2 3" key="1">
    <citation type="submission" date="2020-02" db="EMBL/GenBank/DDBJ databases">
        <title>Genomic Insights into the Phylogeny and Genetic Plasticity of the Human and Animal Enteric Pathogen Clostridium perfringens.</title>
        <authorList>
            <person name="Feng Y."/>
            <person name="Hu Y."/>
        </authorList>
    </citation>
    <scope>NUCLEOTIDE SEQUENCE [LARGE SCALE GENOMIC DNA]</scope>
    <source>
        <strain evidence="2 3">CP-40</strain>
    </source>
</reference>
<protein>
    <submittedName>
        <fullName evidence="2">Class B sortase</fullName>
    </submittedName>
</protein>